<dbReference type="AlphaFoldDB" id="A0A495VX38"/>
<name>A0A495VX38_9PSEU</name>
<evidence type="ECO:0000256" key="1">
    <source>
        <dbReference type="SAM" id="Phobius"/>
    </source>
</evidence>
<evidence type="ECO:0000313" key="3">
    <source>
        <dbReference type="Proteomes" id="UP000282084"/>
    </source>
</evidence>
<sequence length="226" mass="24259">MPEPPLKRPWWVVQLLWAVPLLLGVSAFVVWLLLLGSKGQGIADAVSVLVGTASLVVTVLGLQHSAVSRAAEPRPTGPRRRWPRWALAAAGAVIGALGGLGFWLVVVKPDVPVTDLVEVANGDRMADGEQAGFAVPGKPPERRYLFFRPTLVNHESVGDCVGSARLVITLVRDGRKDPPLEEQLSGREVRLDLGGTTREARVLITLSMPDRACAVDLSLAEAVLYN</sequence>
<dbReference type="Proteomes" id="UP000282084">
    <property type="component" value="Unassembled WGS sequence"/>
</dbReference>
<accession>A0A495VX38</accession>
<keyword evidence="1" id="KW-0472">Membrane</keyword>
<reference evidence="2 3" key="1">
    <citation type="submission" date="2018-10" db="EMBL/GenBank/DDBJ databases">
        <title>Sequencing the genomes of 1000 actinobacteria strains.</title>
        <authorList>
            <person name="Klenk H.-P."/>
        </authorList>
    </citation>
    <scope>NUCLEOTIDE SEQUENCE [LARGE SCALE GENOMIC DNA]</scope>
    <source>
        <strain evidence="2 3">DSM 43800</strain>
    </source>
</reference>
<protein>
    <submittedName>
        <fullName evidence="2">Uncharacterized protein</fullName>
    </submittedName>
</protein>
<keyword evidence="3" id="KW-1185">Reference proteome</keyword>
<feature type="transmembrane region" description="Helical" evidence="1">
    <location>
        <begin position="85"/>
        <end position="106"/>
    </location>
</feature>
<keyword evidence="1" id="KW-1133">Transmembrane helix</keyword>
<feature type="transmembrane region" description="Helical" evidence="1">
    <location>
        <begin position="46"/>
        <end position="64"/>
    </location>
</feature>
<proteinExistence type="predicted"/>
<gene>
    <name evidence="2" type="ORF">C8E97_2560</name>
</gene>
<comment type="caution">
    <text evidence="2">The sequence shown here is derived from an EMBL/GenBank/DDBJ whole genome shotgun (WGS) entry which is preliminary data.</text>
</comment>
<dbReference type="EMBL" id="RBXO01000001">
    <property type="protein sequence ID" value="RKT53972.1"/>
    <property type="molecule type" value="Genomic_DNA"/>
</dbReference>
<organism evidence="2 3">
    <name type="scientific">Saccharothrix australiensis</name>
    <dbReference type="NCBI Taxonomy" id="2072"/>
    <lineage>
        <taxon>Bacteria</taxon>
        <taxon>Bacillati</taxon>
        <taxon>Actinomycetota</taxon>
        <taxon>Actinomycetes</taxon>
        <taxon>Pseudonocardiales</taxon>
        <taxon>Pseudonocardiaceae</taxon>
        <taxon>Saccharothrix</taxon>
    </lineage>
</organism>
<evidence type="ECO:0000313" key="2">
    <source>
        <dbReference type="EMBL" id="RKT53972.1"/>
    </source>
</evidence>
<feature type="transmembrane region" description="Helical" evidence="1">
    <location>
        <begin position="12"/>
        <end position="34"/>
    </location>
</feature>
<keyword evidence="1" id="KW-0812">Transmembrane</keyword>